<dbReference type="AlphaFoldDB" id="A0A9X4KUX4"/>
<reference evidence="2" key="1">
    <citation type="submission" date="2022-10" db="EMBL/GenBank/DDBJ databases">
        <title>Comparative genomic analysis of Cohnella hashimotonis sp. nov., isolated from the International Space Station.</title>
        <authorList>
            <person name="Simpson A."/>
            <person name="Venkateswaran K."/>
        </authorList>
    </citation>
    <scope>NUCLEOTIDE SEQUENCE</scope>
    <source>
        <strain evidence="2">DSM 28161</strain>
    </source>
</reference>
<dbReference type="Pfam" id="PF12010">
    <property type="entry name" value="DUF3502"/>
    <property type="match status" value="1"/>
</dbReference>
<dbReference type="SUPFAM" id="SSF53850">
    <property type="entry name" value="Periplasmic binding protein-like II"/>
    <property type="match status" value="1"/>
</dbReference>
<evidence type="ECO:0000313" key="2">
    <source>
        <dbReference type="EMBL" id="MDG0810736.1"/>
    </source>
</evidence>
<dbReference type="Proteomes" id="UP001153404">
    <property type="component" value="Unassembled WGS sequence"/>
</dbReference>
<proteinExistence type="predicted"/>
<dbReference type="EMBL" id="JAPDIA010000003">
    <property type="protein sequence ID" value="MDG0810736.1"/>
    <property type="molecule type" value="Genomic_DNA"/>
</dbReference>
<name>A0A9X4KUX4_9BACL</name>
<feature type="domain" description="DUF3502" evidence="1">
    <location>
        <begin position="299"/>
        <end position="365"/>
    </location>
</feature>
<organism evidence="2 3">
    <name type="scientific">Cohnella rhizosphaerae</name>
    <dbReference type="NCBI Taxonomy" id="1457232"/>
    <lineage>
        <taxon>Bacteria</taxon>
        <taxon>Bacillati</taxon>
        <taxon>Bacillota</taxon>
        <taxon>Bacilli</taxon>
        <taxon>Bacillales</taxon>
        <taxon>Paenibacillaceae</taxon>
        <taxon>Cohnella</taxon>
    </lineage>
</organism>
<evidence type="ECO:0000313" key="3">
    <source>
        <dbReference type="Proteomes" id="UP001153404"/>
    </source>
</evidence>
<evidence type="ECO:0000259" key="1">
    <source>
        <dbReference type="Pfam" id="PF12010"/>
    </source>
</evidence>
<dbReference type="InterPro" id="IPR022627">
    <property type="entry name" value="DUF3502"/>
</dbReference>
<comment type="caution">
    <text evidence="2">The sequence shown here is derived from an EMBL/GenBank/DDBJ whole genome shotgun (WGS) entry which is preliminary data.</text>
</comment>
<gene>
    <name evidence="2" type="ORF">OMP40_16175</name>
</gene>
<protein>
    <submittedName>
        <fullName evidence="2">ABC transporter substrate-binding protein</fullName>
    </submittedName>
</protein>
<keyword evidence="3" id="KW-1185">Reference proteome</keyword>
<dbReference type="RefSeq" id="WP_277532733.1">
    <property type="nucleotide sequence ID" value="NZ_JAPDIA010000003.1"/>
</dbReference>
<dbReference type="Gene3D" id="3.40.190.10">
    <property type="entry name" value="Periplasmic binding protein-like II"/>
    <property type="match status" value="1"/>
</dbReference>
<accession>A0A9X4KUX4</accession>
<sequence length="370" mass="41122">MFRPIDDLLGQYGGQLLASMDEKYWNGGKLGGKTYAVPNYQISAMRPSLVIQKRFLDKYKLDVGKLKRIEDIEPFLKQIKEGEKGVVPFGTTRGFYTNLLYGIDWNVPVYRNDPTPTVLPDVTAEMRANFVLMHDWYTKGYINEDAATLKDAAQAYNNGNTAVWFDITGKPGSEVEFKAADGGYDVQLVPVAGSVFVGAGNSMNAISRTSAHPERALMLLELVNTDKQLYNLLVYGIEGKHYTKTTGNFIRTNPDSGYFTNTDWVFGDIRNEYLPEGSPPGKIEDTIRANEEAAVSAFDGFEFDPDAVKTEIANVRAVNDEYYPALATGTIDPARFLAEYEDKLAKAGAGVIVQEKQKQLDAWLKAKGKK</sequence>